<feature type="region of interest" description="Disordered" evidence="1">
    <location>
        <begin position="381"/>
        <end position="403"/>
    </location>
</feature>
<keyword evidence="2" id="KW-0472">Membrane</keyword>
<evidence type="ECO:0000313" key="3">
    <source>
        <dbReference type="EMBL" id="KAH9845296.1"/>
    </source>
</evidence>
<dbReference type="CDD" id="cd22997">
    <property type="entry name" value="GT_LH"/>
    <property type="match status" value="1"/>
</dbReference>
<name>A0A9W7T112_9PEZI</name>
<dbReference type="EMBL" id="RIBY02000113">
    <property type="protein sequence ID" value="KAH9845296.1"/>
    <property type="molecule type" value="Genomic_DNA"/>
</dbReference>
<organism evidence="3 4">
    <name type="scientific">Teratosphaeria destructans</name>
    <dbReference type="NCBI Taxonomy" id="418781"/>
    <lineage>
        <taxon>Eukaryota</taxon>
        <taxon>Fungi</taxon>
        <taxon>Dikarya</taxon>
        <taxon>Ascomycota</taxon>
        <taxon>Pezizomycotina</taxon>
        <taxon>Dothideomycetes</taxon>
        <taxon>Dothideomycetidae</taxon>
        <taxon>Mycosphaerellales</taxon>
        <taxon>Teratosphaeriaceae</taxon>
        <taxon>Teratosphaeria</taxon>
    </lineage>
</organism>
<reference evidence="3 4" key="2">
    <citation type="journal article" date="2021" name="Curr. Genet.">
        <title>Genetic response to nitrogen starvation in the aggressive Eucalyptus foliar pathogen Teratosphaeria destructans.</title>
        <authorList>
            <person name="Havenga M."/>
            <person name="Wingfield B.D."/>
            <person name="Wingfield M.J."/>
            <person name="Dreyer L.L."/>
            <person name="Roets F."/>
            <person name="Aylward J."/>
        </authorList>
    </citation>
    <scope>NUCLEOTIDE SEQUENCE [LARGE SCALE GENOMIC DNA]</scope>
    <source>
        <strain evidence="3">CMW44962</strain>
    </source>
</reference>
<proteinExistence type="predicted"/>
<dbReference type="PANTHER" id="PTHR36587">
    <property type="entry name" value="EXPRESSION SITE-ASSOCIATED GENE 3 (ESAG3)-LIKE PROTEIN"/>
    <property type="match status" value="1"/>
</dbReference>
<keyword evidence="2" id="KW-0812">Transmembrane</keyword>
<accession>A0A9W7T112</accession>
<feature type="transmembrane region" description="Helical" evidence="2">
    <location>
        <begin position="52"/>
        <end position="70"/>
    </location>
</feature>
<keyword evidence="4" id="KW-1185">Reference proteome</keyword>
<dbReference type="AlphaFoldDB" id="A0A9W7T112"/>
<dbReference type="PANTHER" id="PTHR36587:SF2">
    <property type="entry name" value="EXPRESSION SITE-ASSOCIATED GENE 3 (ESAG3)-LIKE PROTEIN"/>
    <property type="match status" value="1"/>
</dbReference>
<sequence>MSGAWMPSGRLRSVAYDKASVDRLEHGYPTHRRLRPGQNNRNRYGTWARSDVFVKAIALVLLAANLMLWMQRPKDAPQRPLADLQEPIHESLEAPISSSKLLYLAIPSRVDRDVDLCKTLLTAQILNYPVPDLIRWGQDEEGKAIAAEQMARAKLLSIQSWFERLPDHANDGIVILLSGPDSWFQLRPEVLLRRYYETIRGQSTGLDRDARRIIFAAEHECQHSADVSWQSPRPCQRFEDAYLSENIVIGPVSEVSALIDVAVDMTSKNDRNDTLAVFDEIFALQEADDIDQGQKLFQIGLDTQNGLGLLATNTIEARYYKDLEQSVHESMPPFWTPSSHELDMLDSFTWEDVRLLGNEEDLALRPPATIHFRTNNSAQSFVSEAEAESQSQSPASANSSPYAAPPREDLWPYLWLQPYARALYTAATLTPTTVIALVEDDQGALVKFWGEKRLVQKAGADDRLRQSFRRWDEICQGKEESQAIFLDLQGDWEAPLRL</sequence>
<evidence type="ECO:0000256" key="2">
    <source>
        <dbReference type="SAM" id="Phobius"/>
    </source>
</evidence>
<protein>
    <submittedName>
        <fullName evidence="3">Uncharacterized protein</fullName>
    </submittedName>
</protein>
<dbReference type="Proteomes" id="UP001138500">
    <property type="component" value="Unassembled WGS sequence"/>
</dbReference>
<feature type="compositionally biased region" description="Low complexity" evidence="1">
    <location>
        <begin position="381"/>
        <end position="402"/>
    </location>
</feature>
<gene>
    <name evidence="3" type="ORF">Tdes44962_MAKER01306</name>
</gene>
<comment type="caution">
    <text evidence="3">The sequence shown here is derived from an EMBL/GenBank/DDBJ whole genome shotgun (WGS) entry which is preliminary data.</text>
</comment>
<evidence type="ECO:0000256" key="1">
    <source>
        <dbReference type="SAM" id="MobiDB-lite"/>
    </source>
</evidence>
<reference evidence="3 4" key="1">
    <citation type="journal article" date="2018" name="IMA Fungus">
        <title>IMA Genome-F 10: Nine draft genome sequences of Claviceps purpurea s.lat., including C. arundinis, C. humidiphila, and C. cf. spartinae, pseudomolecules for the pitch canker pathogen Fusarium circinatum, draft genome of Davidsoniella eucalypti, Grosmannia galeiformis, Quambalaria eucalypti, and Teratosphaeria destructans.</title>
        <authorList>
            <person name="Wingfield B.D."/>
            <person name="Liu M."/>
            <person name="Nguyen H.D."/>
            <person name="Lane F.A."/>
            <person name="Morgan S.W."/>
            <person name="De Vos L."/>
            <person name="Wilken P.M."/>
            <person name="Duong T.A."/>
            <person name="Aylward J."/>
            <person name="Coetzee M.P."/>
            <person name="Dadej K."/>
            <person name="De Beer Z.W."/>
            <person name="Findlay W."/>
            <person name="Havenga M."/>
            <person name="Kolarik M."/>
            <person name="Menzies J.G."/>
            <person name="Naidoo K."/>
            <person name="Pochopski O."/>
            <person name="Shoukouhi P."/>
            <person name="Santana Q.C."/>
            <person name="Seifert K.A."/>
            <person name="Soal N."/>
            <person name="Steenkamp E.T."/>
            <person name="Tatham C.T."/>
            <person name="van der Nest M.A."/>
            <person name="Wingfield M.J."/>
        </authorList>
    </citation>
    <scope>NUCLEOTIDE SEQUENCE [LARGE SCALE GENOMIC DNA]</scope>
    <source>
        <strain evidence="3">CMW44962</strain>
    </source>
</reference>
<dbReference type="OrthoDB" id="422736at2759"/>
<keyword evidence="2" id="KW-1133">Transmembrane helix</keyword>
<evidence type="ECO:0000313" key="4">
    <source>
        <dbReference type="Proteomes" id="UP001138500"/>
    </source>
</evidence>